<dbReference type="RefSeq" id="WP_150456733.1">
    <property type="nucleotide sequence ID" value="NZ_VYKK01000004.1"/>
</dbReference>
<evidence type="ECO:0000313" key="2">
    <source>
        <dbReference type="EMBL" id="KAA9007443.1"/>
    </source>
</evidence>
<dbReference type="AlphaFoldDB" id="A0A5J5GIC0"/>
<accession>A0A5J5GIC0</accession>
<reference evidence="2 3" key="1">
    <citation type="submission" date="2019-09" db="EMBL/GenBank/DDBJ databases">
        <title>Bacillus ochoae sp. nov., Paenibacillus whitsoniae sp. nov., Paenibacillus spiritus sp. nov. Isolated from the Mars Exploration Rover during spacecraft assembly.</title>
        <authorList>
            <person name="Seuylemezian A."/>
            <person name="Vaishampayan P."/>
        </authorList>
    </citation>
    <scope>NUCLEOTIDE SEQUENCE [LARGE SCALE GENOMIC DNA]</scope>
    <source>
        <strain evidence="2 3">MER_111</strain>
    </source>
</reference>
<gene>
    <name evidence="2" type="ORF">F4V43_02850</name>
</gene>
<proteinExistence type="predicted"/>
<dbReference type="OrthoDB" id="2631753at2"/>
<evidence type="ECO:0000313" key="3">
    <source>
        <dbReference type="Proteomes" id="UP000367750"/>
    </source>
</evidence>
<dbReference type="EMBL" id="VYKK01000004">
    <property type="protein sequence ID" value="KAA9007443.1"/>
    <property type="molecule type" value="Genomic_DNA"/>
</dbReference>
<evidence type="ECO:0000256" key="1">
    <source>
        <dbReference type="SAM" id="MobiDB-lite"/>
    </source>
</evidence>
<dbReference type="Proteomes" id="UP000367750">
    <property type="component" value="Unassembled WGS sequence"/>
</dbReference>
<organism evidence="2 3">
    <name type="scientific">Paenibacillus spiritus</name>
    <dbReference type="NCBI Taxonomy" id="2496557"/>
    <lineage>
        <taxon>Bacteria</taxon>
        <taxon>Bacillati</taxon>
        <taxon>Bacillota</taxon>
        <taxon>Bacilli</taxon>
        <taxon>Bacillales</taxon>
        <taxon>Paenibacillaceae</taxon>
        <taxon>Paenibacillus</taxon>
    </lineage>
</organism>
<name>A0A5J5GIC0_9BACL</name>
<comment type="caution">
    <text evidence="2">The sequence shown here is derived from an EMBL/GenBank/DDBJ whole genome shotgun (WGS) entry which is preliminary data.</text>
</comment>
<sequence>MNRSHPHAAASLILRLSGSPEQIRERLAGMIRRFGGDMPLAYVLSLPPGLSGPDAPGSAEDTEPGPK</sequence>
<feature type="region of interest" description="Disordered" evidence="1">
    <location>
        <begin position="48"/>
        <end position="67"/>
    </location>
</feature>
<keyword evidence="3" id="KW-1185">Reference proteome</keyword>
<protein>
    <submittedName>
        <fullName evidence="2">Uncharacterized protein</fullName>
    </submittedName>
</protein>